<name>A0A6N4Q8W4_9LEPT</name>
<protein>
    <recommendedName>
        <fullName evidence="3">DUF5018 domain-containing protein</fullName>
    </recommendedName>
</protein>
<dbReference type="AlphaFoldDB" id="A0A6N4Q8W4"/>
<proteinExistence type="predicted"/>
<dbReference type="Gene3D" id="2.60.40.2340">
    <property type="match status" value="1"/>
</dbReference>
<accession>A0A6N4Q8W4</accession>
<gene>
    <name evidence="1" type="ORF">EHQ18_17300</name>
</gene>
<dbReference type="RefSeq" id="WP_135636827.1">
    <property type="nucleotide sequence ID" value="NZ_RQFE01000031.1"/>
</dbReference>
<dbReference type="EMBL" id="RQFF01000037">
    <property type="protein sequence ID" value="TGK66876.1"/>
    <property type="molecule type" value="Genomic_DNA"/>
</dbReference>
<keyword evidence="2" id="KW-1185">Reference proteome</keyword>
<organism evidence="1 2">
    <name type="scientific">Leptospira kanakyensis</name>
    <dbReference type="NCBI Taxonomy" id="2484968"/>
    <lineage>
        <taxon>Bacteria</taxon>
        <taxon>Pseudomonadati</taxon>
        <taxon>Spirochaetota</taxon>
        <taxon>Spirochaetia</taxon>
        <taxon>Leptospirales</taxon>
        <taxon>Leptospiraceae</taxon>
        <taxon>Leptospira</taxon>
    </lineage>
</organism>
<evidence type="ECO:0000313" key="1">
    <source>
        <dbReference type="EMBL" id="TGK66876.1"/>
    </source>
</evidence>
<evidence type="ECO:0008006" key="3">
    <source>
        <dbReference type="Google" id="ProtNLM"/>
    </source>
</evidence>
<evidence type="ECO:0000313" key="2">
    <source>
        <dbReference type="Proteomes" id="UP000297239"/>
    </source>
</evidence>
<reference evidence="1" key="1">
    <citation type="journal article" date="2019" name="PLoS Negl. Trop. Dis.">
        <title>Revisiting the worldwide diversity of Leptospira species in the environment.</title>
        <authorList>
            <person name="Vincent A.T."/>
            <person name="Schiettekatte O."/>
            <person name="Bourhy P."/>
            <person name="Veyrier F.J."/>
            <person name="Picardeau M."/>
        </authorList>
    </citation>
    <scope>NUCLEOTIDE SEQUENCE [LARGE SCALE GENOMIC DNA]</scope>
    <source>
        <strain evidence="1">201800293</strain>
    </source>
</reference>
<dbReference type="Proteomes" id="UP000297239">
    <property type="component" value="Unassembled WGS sequence"/>
</dbReference>
<dbReference type="OrthoDB" id="320942at2"/>
<sequence>MFFKWATSDNSTTCDKIYLLTAGKEILEYSIPSLGVTGIINGNQIVITSESIVTISSYVANFKTNGVSVSVNDVPQTSGVTSNDYNSPLKYIVTGTDGSKNEYTVQMVAPRVLGSSSLRLWFKADQLTLNDGDPVANWSDVSGYGNHISQANSDYWPFFRKNQVNGYPVVEFRSVLRSEIELPSGGVGLYAGNSGSTFFVKRLVSVGAAITLLRLCDTYGREIAINDPNGEYLVCRSGTGCTTVSALPIPKLQFISIGSVQTLFSDAREYRNGKLIGQSALNTYFDYTSASGQGRVLLGNRNLDADIAEVLYFNTNLSEEDVEKVFFYLNTKYGLSPM</sequence>
<comment type="caution">
    <text evidence="1">The sequence shown here is derived from an EMBL/GenBank/DDBJ whole genome shotgun (WGS) entry which is preliminary data.</text>
</comment>